<dbReference type="Pfam" id="PF13485">
    <property type="entry name" value="Peptidase_MA_2"/>
    <property type="match status" value="1"/>
</dbReference>
<name>A0A1S8NHA7_CLOSA</name>
<proteinExistence type="predicted"/>
<evidence type="ECO:0000313" key="2">
    <source>
        <dbReference type="EMBL" id="OOM15874.1"/>
    </source>
</evidence>
<protein>
    <recommendedName>
        <fullName evidence="1">Peptidase MA-like domain-containing protein</fullName>
    </recommendedName>
</protein>
<evidence type="ECO:0000259" key="1">
    <source>
        <dbReference type="Pfam" id="PF13485"/>
    </source>
</evidence>
<organism evidence="2 3">
    <name type="scientific">Clostridium saccharobutylicum</name>
    <dbReference type="NCBI Taxonomy" id="169679"/>
    <lineage>
        <taxon>Bacteria</taxon>
        <taxon>Bacillati</taxon>
        <taxon>Bacillota</taxon>
        <taxon>Clostridia</taxon>
        <taxon>Eubacteriales</taxon>
        <taxon>Clostridiaceae</taxon>
        <taxon>Clostridium</taxon>
    </lineage>
</organism>
<gene>
    <name evidence="2" type="ORF">CLOSAC_01450</name>
</gene>
<sequence length="272" mass="31822">MVVNSCAEITFWKGKTKMTKEIDEYSDNLELKNVSREKDYKLNLRKETQHFIINYTEFDNRCIDKVCEVLENSYDRITNNFNQQLHEKLLIEIHPDHNQLHIALGFPNAPSWVRRGLGIGKIVIASPLNPPPGSQFDNVLNTVVHEFVHIIVNKINDNTPRWLNEGIACYEAKDNNENWIIRTVKNGLVNNDLPTFKDLDTGEDFETFFNLNGYQYSYTIVESIIKLFGYNKLCQLIKSPNSFVEIFGITEDELQDKWSDYIKENYRFKLND</sequence>
<dbReference type="AlphaFoldDB" id="A0A1S8NHA7"/>
<dbReference type="InterPro" id="IPR039568">
    <property type="entry name" value="Peptidase_MA-like_dom"/>
</dbReference>
<comment type="caution">
    <text evidence="2">The sequence shown here is derived from an EMBL/GenBank/DDBJ whole genome shotgun (WGS) entry which is preliminary data.</text>
</comment>
<accession>A0A1S8NHA7</accession>
<dbReference type="EMBL" id="LZYZ01000001">
    <property type="protein sequence ID" value="OOM15874.1"/>
    <property type="molecule type" value="Genomic_DNA"/>
</dbReference>
<dbReference type="Proteomes" id="UP000191154">
    <property type="component" value="Unassembled WGS sequence"/>
</dbReference>
<reference evidence="2 3" key="1">
    <citation type="submission" date="2016-05" db="EMBL/GenBank/DDBJ databases">
        <title>Microbial solvent formation.</title>
        <authorList>
            <person name="Poehlein A."/>
            <person name="Montoya Solano J.D."/>
            <person name="Flitsch S."/>
            <person name="Krabben P."/>
            <person name="Duerre P."/>
            <person name="Daniel R."/>
        </authorList>
    </citation>
    <scope>NUCLEOTIDE SEQUENCE [LARGE SCALE GENOMIC DNA]</scope>
    <source>
        <strain evidence="2 3">L1-8</strain>
    </source>
</reference>
<evidence type="ECO:0000313" key="3">
    <source>
        <dbReference type="Proteomes" id="UP000191154"/>
    </source>
</evidence>
<feature type="domain" description="Peptidase MA-like" evidence="1">
    <location>
        <begin position="141"/>
        <end position="263"/>
    </location>
</feature>